<evidence type="ECO:0000313" key="3">
    <source>
        <dbReference type="EMBL" id="RNL75547.1"/>
    </source>
</evidence>
<feature type="region of interest" description="Disordered" evidence="1">
    <location>
        <begin position="44"/>
        <end position="66"/>
    </location>
</feature>
<accession>A0A3N0DIN7</accession>
<keyword evidence="2" id="KW-0812">Transmembrane</keyword>
<dbReference type="Proteomes" id="UP000267469">
    <property type="component" value="Unassembled WGS sequence"/>
</dbReference>
<protein>
    <submittedName>
        <fullName evidence="3">Uncharacterized protein</fullName>
    </submittedName>
</protein>
<feature type="transmembrane region" description="Helical" evidence="2">
    <location>
        <begin position="6"/>
        <end position="24"/>
    </location>
</feature>
<organism evidence="3 4">
    <name type="scientific">Sinomicrobium pectinilyticum</name>
    <dbReference type="NCBI Taxonomy" id="1084421"/>
    <lineage>
        <taxon>Bacteria</taxon>
        <taxon>Pseudomonadati</taxon>
        <taxon>Bacteroidota</taxon>
        <taxon>Flavobacteriia</taxon>
        <taxon>Flavobacteriales</taxon>
        <taxon>Flavobacteriaceae</taxon>
        <taxon>Sinomicrobium</taxon>
    </lineage>
</organism>
<evidence type="ECO:0000313" key="4">
    <source>
        <dbReference type="Proteomes" id="UP000267469"/>
    </source>
</evidence>
<dbReference type="EMBL" id="RJTM01000166">
    <property type="protein sequence ID" value="RNL75547.1"/>
    <property type="molecule type" value="Genomic_DNA"/>
</dbReference>
<keyword evidence="2" id="KW-0472">Membrane</keyword>
<gene>
    <name evidence="3" type="ORF">ED312_21245</name>
</gene>
<name>A0A3N0DIN7_SINP1</name>
<keyword evidence="2" id="KW-1133">Transmembrane helix</keyword>
<reference evidence="3 4" key="1">
    <citation type="submission" date="2018-10" db="EMBL/GenBank/DDBJ databases">
        <title>Sinomicrobium pectinilyticum sp. nov., a pectinase-producing bacterium isolated from alkaline and saline soil, and emended description of the genus Sinomicrobium.</title>
        <authorList>
            <person name="Cheng B."/>
            <person name="Li C."/>
            <person name="Lai Q."/>
            <person name="Du M."/>
            <person name="Shao Z."/>
            <person name="Xu P."/>
            <person name="Yang C."/>
        </authorList>
    </citation>
    <scope>NUCLEOTIDE SEQUENCE [LARGE SCALE GENOMIC DNA]</scope>
    <source>
        <strain evidence="3 4">5DNS001</strain>
    </source>
</reference>
<comment type="caution">
    <text evidence="3">The sequence shown here is derived from an EMBL/GenBank/DDBJ whole genome shotgun (WGS) entry which is preliminary data.</text>
</comment>
<proteinExistence type="predicted"/>
<evidence type="ECO:0000256" key="1">
    <source>
        <dbReference type="SAM" id="MobiDB-lite"/>
    </source>
</evidence>
<sequence>MSDYFMKSIGWVIIVVLLFLLVMWNNRRNVRKWKNRKGKSFRDNYYDRKKEKHTGKEEETDHEKQE</sequence>
<keyword evidence="4" id="KW-1185">Reference proteome</keyword>
<dbReference type="AlphaFoldDB" id="A0A3N0DIN7"/>
<evidence type="ECO:0000256" key="2">
    <source>
        <dbReference type="SAM" id="Phobius"/>
    </source>
</evidence>